<dbReference type="InterPro" id="IPR038056">
    <property type="entry name" value="YjbR-like_sf"/>
</dbReference>
<keyword evidence="1" id="KW-0238">DNA-binding</keyword>
<dbReference type="InterPro" id="IPR058532">
    <property type="entry name" value="YjbR/MT2646/Rv2570-like"/>
</dbReference>
<dbReference type="SUPFAM" id="SSF142906">
    <property type="entry name" value="YjbR-like"/>
    <property type="match status" value="1"/>
</dbReference>
<dbReference type="RefSeq" id="WP_166936350.1">
    <property type="nucleotide sequence ID" value="NZ_BAAADD010000007.1"/>
</dbReference>
<dbReference type="PANTHER" id="PTHR35145">
    <property type="entry name" value="CYTOPLASMIC PROTEIN-RELATED"/>
    <property type="match status" value="1"/>
</dbReference>
<dbReference type="Proteomes" id="UP001499951">
    <property type="component" value="Unassembled WGS sequence"/>
</dbReference>
<protein>
    <submittedName>
        <fullName evidence="1">MmcQ/YjbR family DNA-binding protein</fullName>
    </submittedName>
</protein>
<evidence type="ECO:0000313" key="1">
    <source>
        <dbReference type="EMBL" id="GAA0576899.1"/>
    </source>
</evidence>
<sequence>MRHADVEKFCLSLPATTLVVQWGESRVYKVGGKVFAVMGPAFDKPHHITFRVAEDSFEILTEDPEFVQAPYFAKRRWILLQRLDALSTKELKAYLTRAHALVAAGLPKKKQAEFGLEAIAQDVAALAD</sequence>
<organism evidence="1 2">
    <name type="scientific">Rhizomicrobium electricum</name>
    <dbReference type="NCBI Taxonomy" id="480070"/>
    <lineage>
        <taxon>Bacteria</taxon>
        <taxon>Pseudomonadati</taxon>
        <taxon>Pseudomonadota</taxon>
        <taxon>Alphaproteobacteria</taxon>
        <taxon>Micropepsales</taxon>
        <taxon>Micropepsaceae</taxon>
        <taxon>Rhizomicrobium</taxon>
    </lineage>
</organism>
<dbReference type="PANTHER" id="PTHR35145:SF1">
    <property type="entry name" value="CYTOPLASMIC PROTEIN"/>
    <property type="match status" value="1"/>
</dbReference>
<dbReference type="Pfam" id="PF04237">
    <property type="entry name" value="YjbR"/>
    <property type="match status" value="1"/>
</dbReference>
<gene>
    <name evidence="1" type="ORF">GCM10008942_27210</name>
</gene>
<dbReference type="EMBL" id="BAAADD010000007">
    <property type="protein sequence ID" value="GAA0576899.1"/>
    <property type="molecule type" value="Genomic_DNA"/>
</dbReference>
<reference evidence="2" key="1">
    <citation type="journal article" date="2019" name="Int. J. Syst. Evol. Microbiol.">
        <title>The Global Catalogue of Microorganisms (GCM) 10K type strain sequencing project: providing services to taxonomists for standard genome sequencing and annotation.</title>
        <authorList>
            <consortium name="The Broad Institute Genomics Platform"/>
            <consortium name="The Broad Institute Genome Sequencing Center for Infectious Disease"/>
            <person name="Wu L."/>
            <person name="Ma J."/>
        </authorList>
    </citation>
    <scope>NUCLEOTIDE SEQUENCE [LARGE SCALE GENOMIC DNA]</scope>
    <source>
        <strain evidence="2">JCM 15089</strain>
    </source>
</reference>
<comment type="caution">
    <text evidence="1">The sequence shown here is derived from an EMBL/GenBank/DDBJ whole genome shotgun (WGS) entry which is preliminary data.</text>
</comment>
<proteinExistence type="predicted"/>
<accession>A0ABP3Q1W6</accession>
<dbReference type="Gene3D" id="3.90.1150.30">
    <property type="match status" value="1"/>
</dbReference>
<name>A0ABP3Q1W6_9PROT</name>
<dbReference type="GO" id="GO:0003677">
    <property type="term" value="F:DNA binding"/>
    <property type="evidence" value="ECO:0007669"/>
    <property type="project" value="UniProtKB-KW"/>
</dbReference>
<dbReference type="InterPro" id="IPR007351">
    <property type="entry name" value="YjbR"/>
</dbReference>
<keyword evidence="2" id="KW-1185">Reference proteome</keyword>
<evidence type="ECO:0000313" key="2">
    <source>
        <dbReference type="Proteomes" id="UP001499951"/>
    </source>
</evidence>